<sequence length="393" mass="44587">MGSIAQRWKDLSGENQWDGLLDPLDVDLRRYIIQYGDKIHAIYDAFIDDKRSKNIGLPRYAKRNLFSKTTAGYSNWIGFVAVSSEAGTEALGRRDIVISFRGTSKEEEWCIDATIFFASASDILGKKDDPKLHCGWYTYYTRPESGYNPTSLRDQVLAEVRELVDKYKDEEISITVTGHSMGGAFACMVATDIFYNGYSKPTGQPEKACQVTAFLLASPPVGNHGFSKVLSSLDKLHVLEVRNRPDIVSNLMFHFQDKPQIISNLRMFQLPGFLEILGYVHVGKKLEFNSQKSPYLKNPSKTAHNLEVYLHAIAGTQGTSPFAGFKLEVKRDIALLNKWEDVLKDEYNINVAWWREKIVSMIQLDDGSWVLNPFDREIDVNEDDEHELIPLNA</sequence>
<keyword evidence="4 5" id="KW-0443">Lipid metabolism</keyword>
<gene>
    <name evidence="7" type="ORF">FNV43_RR10412</name>
</gene>
<feature type="domain" description="Fungal lipase-type" evidence="6">
    <location>
        <begin position="97"/>
        <end position="253"/>
    </location>
</feature>
<name>A0A8K0HC61_9ROSA</name>
<evidence type="ECO:0000256" key="1">
    <source>
        <dbReference type="ARBA" id="ARBA00010701"/>
    </source>
</evidence>
<dbReference type="AlphaFoldDB" id="A0A8K0HC61"/>
<evidence type="ECO:0000313" key="7">
    <source>
        <dbReference type="EMBL" id="KAF3449681.1"/>
    </source>
</evidence>
<evidence type="ECO:0000256" key="5">
    <source>
        <dbReference type="RuleBase" id="RU367093"/>
    </source>
</evidence>
<evidence type="ECO:0000259" key="6">
    <source>
        <dbReference type="Pfam" id="PF01764"/>
    </source>
</evidence>
<dbReference type="PANTHER" id="PTHR31828">
    <property type="entry name" value="PHOSPHOLIPASE A1-IIGAMMA"/>
    <property type="match status" value="1"/>
</dbReference>
<dbReference type="GO" id="GO:0008970">
    <property type="term" value="F:phospholipase A1 activity"/>
    <property type="evidence" value="ECO:0007669"/>
    <property type="project" value="UniProtKB-UniRule"/>
</dbReference>
<dbReference type="PANTHER" id="PTHR31828:SF20">
    <property type="entry name" value="PHOSPHOLIPASE A1"/>
    <property type="match status" value="1"/>
</dbReference>
<evidence type="ECO:0000256" key="3">
    <source>
        <dbReference type="ARBA" id="ARBA00022963"/>
    </source>
</evidence>
<comment type="similarity">
    <text evidence="1 5">Belongs to the AB hydrolase superfamily. Lipase family.</text>
</comment>
<dbReference type="SUPFAM" id="SSF53474">
    <property type="entry name" value="alpha/beta-Hydrolases"/>
    <property type="match status" value="1"/>
</dbReference>
<dbReference type="EMBL" id="VOIH02000004">
    <property type="protein sequence ID" value="KAF3449681.1"/>
    <property type="molecule type" value="Genomic_DNA"/>
</dbReference>
<evidence type="ECO:0000256" key="2">
    <source>
        <dbReference type="ARBA" id="ARBA00022801"/>
    </source>
</evidence>
<proteinExistence type="inferred from homology"/>
<evidence type="ECO:0000256" key="4">
    <source>
        <dbReference type="ARBA" id="ARBA00023098"/>
    </source>
</evidence>
<keyword evidence="8" id="KW-1185">Reference proteome</keyword>
<evidence type="ECO:0000313" key="8">
    <source>
        <dbReference type="Proteomes" id="UP000796880"/>
    </source>
</evidence>
<dbReference type="OrthoDB" id="438440at2759"/>
<dbReference type="InterPro" id="IPR033556">
    <property type="entry name" value="PLA"/>
</dbReference>
<dbReference type="Pfam" id="PF01764">
    <property type="entry name" value="Lipase_3"/>
    <property type="match status" value="1"/>
</dbReference>
<dbReference type="CDD" id="cd00519">
    <property type="entry name" value="Lipase_3"/>
    <property type="match status" value="1"/>
</dbReference>
<dbReference type="InterPro" id="IPR029058">
    <property type="entry name" value="AB_hydrolase_fold"/>
</dbReference>
<keyword evidence="2 5" id="KW-0378">Hydrolase</keyword>
<dbReference type="Proteomes" id="UP000796880">
    <property type="component" value="Unassembled WGS sequence"/>
</dbReference>
<protein>
    <recommendedName>
        <fullName evidence="5">Phospholipase A1</fullName>
        <ecNumber evidence="5">3.1.1.-</ecNumber>
    </recommendedName>
</protein>
<comment type="function">
    <text evidence="5">Acylhydrolase that catalyzes the hydrolysis of phospholipids at the sn-1 position.</text>
</comment>
<dbReference type="Gene3D" id="3.40.50.1820">
    <property type="entry name" value="alpha/beta hydrolase"/>
    <property type="match status" value="1"/>
</dbReference>
<accession>A0A8K0HC61</accession>
<dbReference type="GO" id="GO:0016042">
    <property type="term" value="P:lipid catabolic process"/>
    <property type="evidence" value="ECO:0007669"/>
    <property type="project" value="UniProtKB-UniRule"/>
</dbReference>
<reference evidence="7" key="1">
    <citation type="submission" date="2020-03" db="EMBL/GenBank/DDBJ databases">
        <title>A high-quality chromosome-level genome assembly of a woody plant with both climbing and erect habits, Rhamnella rubrinervis.</title>
        <authorList>
            <person name="Lu Z."/>
            <person name="Yang Y."/>
            <person name="Zhu X."/>
            <person name="Sun Y."/>
        </authorList>
    </citation>
    <scope>NUCLEOTIDE SEQUENCE</scope>
    <source>
        <strain evidence="7">BYM</strain>
        <tissue evidence="7">Leaf</tissue>
    </source>
</reference>
<comment type="caution">
    <text evidence="7">The sequence shown here is derived from an EMBL/GenBank/DDBJ whole genome shotgun (WGS) entry which is preliminary data.</text>
</comment>
<organism evidence="7 8">
    <name type="scientific">Rhamnella rubrinervis</name>
    <dbReference type="NCBI Taxonomy" id="2594499"/>
    <lineage>
        <taxon>Eukaryota</taxon>
        <taxon>Viridiplantae</taxon>
        <taxon>Streptophyta</taxon>
        <taxon>Embryophyta</taxon>
        <taxon>Tracheophyta</taxon>
        <taxon>Spermatophyta</taxon>
        <taxon>Magnoliopsida</taxon>
        <taxon>eudicotyledons</taxon>
        <taxon>Gunneridae</taxon>
        <taxon>Pentapetalae</taxon>
        <taxon>rosids</taxon>
        <taxon>fabids</taxon>
        <taxon>Rosales</taxon>
        <taxon>Rhamnaceae</taxon>
        <taxon>rhamnoid group</taxon>
        <taxon>Rhamneae</taxon>
        <taxon>Rhamnella</taxon>
    </lineage>
</organism>
<keyword evidence="3 5" id="KW-0442">Lipid degradation</keyword>
<dbReference type="EC" id="3.1.1.-" evidence="5"/>
<dbReference type="InterPro" id="IPR002921">
    <property type="entry name" value="Fungal_lipase-type"/>
</dbReference>